<reference evidence="1 2" key="1">
    <citation type="submission" date="2017-04" db="EMBL/GenBank/DDBJ databases">
        <authorList>
            <person name="Afonso C.L."/>
            <person name="Miller P.J."/>
            <person name="Scott M.A."/>
            <person name="Spackman E."/>
            <person name="Goraichik I."/>
            <person name="Dimitrov K.M."/>
            <person name="Suarez D.L."/>
            <person name="Swayne D.E."/>
        </authorList>
    </citation>
    <scope>NUCLEOTIDE SEQUENCE [LARGE SCALE GENOMIC DNA]</scope>
    <source>
        <strain evidence="1 2">DSM 26133</strain>
    </source>
</reference>
<evidence type="ECO:0000313" key="1">
    <source>
        <dbReference type="EMBL" id="SMD37887.1"/>
    </source>
</evidence>
<proteinExistence type="predicted"/>
<dbReference type="STRING" id="692418.SAMN04488029_3522"/>
<evidence type="ECO:0000313" key="2">
    <source>
        <dbReference type="Proteomes" id="UP000192472"/>
    </source>
</evidence>
<dbReference type="AlphaFoldDB" id="A0A1W2GML1"/>
<name>A0A1W2GML1_REIFA</name>
<dbReference type="EMBL" id="FWYF01000004">
    <property type="protein sequence ID" value="SMD37887.1"/>
    <property type="molecule type" value="Genomic_DNA"/>
</dbReference>
<protein>
    <submittedName>
        <fullName evidence="1">Uncharacterized protein</fullName>
    </submittedName>
</protein>
<keyword evidence="2" id="KW-1185">Reference proteome</keyword>
<dbReference type="Proteomes" id="UP000192472">
    <property type="component" value="Unassembled WGS sequence"/>
</dbReference>
<sequence length="179" mass="20538">MNIINVNPNLIDEMPSRGGLAYENANIKTFRLENFAEIEVTTFGIQNWDEPGDFYKVSLSSDDASIGEFSNLNGWETGNTRSRIKELINNHSLVENDRFIVLDMGSNHYVLVLFGYPYASIPPFLTIISFAANESNVVFNKNFELQEIMSEDKLYIRGIYKENLHQIFLEQGQLIFQPE</sequence>
<accession>A0A1W2GML1</accession>
<organism evidence="1 2">
    <name type="scientific">Reichenbachiella faecimaris</name>
    <dbReference type="NCBI Taxonomy" id="692418"/>
    <lineage>
        <taxon>Bacteria</taxon>
        <taxon>Pseudomonadati</taxon>
        <taxon>Bacteroidota</taxon>
        <taxon>Cytophagia</taxon>
        <taxon>Cytophagales</taxon>
        <taxon>Reichenbachiellaceae</taxon>
        <taxon>Reichenbachiella</taxon>
    </lineage>
</organism>
<gene>
    <name evidence="1" type="ORF">SAMN04488029_3522</name>
</gene>
<dbReference type="RefSeq" id="WP_084374156.1">
    <property type="nucleotide sequence ID" value="NZ_FWYF01000004.1"/>
</dbReference>